<name>A5WHP5_PSYWF</name>
<feature type="transmembrane region" description="Helical" evidence="1">
    <location>
        <begin position="28"/>
        <end position="50"/>
    </location>
</feature>
<feature type="transmembrane region" description="Helical" evidence="1">
    <location>
        <begin position="88"/>
        <end position="105"/>
    </location>
</feature>
<dbReference type="KEGG" id="prw:PsycPRwf_2246"/>
<dbReference type="eggNOG" id="ENOG502Z7V0">
    <property type="taxonomic scope" value="Bacteria"/>
</dbReference>
<dbReference type="STRING" id="349106.PsycPRwf_2246"/>
<feature type="domain" description="Lnb N-terminal periplasmic" evidence="2">
    <location>
        <begin position="174"/>
        <end position="331"/>
    </location>
</feature>
<dbReference type="Pfam" id="PF13387">
    <property type="entry name" value="Lnb_N"/>
    <property type="match status" value="1"/>
</dbReference>
<accession>A5WHP5</accession>
<evidence type="ECO:0000313" key="3">
    <source>
        <dbReference type="EMBL" id="ABQ95186.1"/>
    </source>
</evidence>
<evidence type="ECO:0000256" key="1">
    <source>
        <dbReference type="SAM" id="Phobius"/>
    </source>
</evidence>
<dbReference type="EMBL" id="CP000713">
    <property type="protein sequence ID" value="ABQ95186.1"/>
    <property type="molecule type" value="Genomic_DNA"/>
</dbReference>
<organism evidence="3">
    <name type="scientific">Psychrobacter sp. (strain PRwf-1)</name>
    <dbReference type="NCBI Taxonomy" id="349106"/>
    <lineage>
        <taxon>Bacteria</taxon>
        <taxon>Pseudomonadati</taxon>
        <taxon>Pseudomonadota</taxon>
        <taxon>Gammaproteobacteria</taxon>
        <taxon>Moraxellales</taxon>
        <taxon>Moraxellaceae</taxon>
        <taxon>Psychrobacter</taxon>
    </lineage>
</organism>
<reference evidence="3" key="1">
    <citation type="submission" date="2007-05" db="EMBL/GenBank/DDBJ databases">
        <title>Complete sequence of chromosome of Psychrobacter sp. PRwf-1.</title>
        <authorList>
            <consortium name="US DOE Joint Genome Institute"/>
            <person name="Copeland A."/>
            <person name="Lucas S."/>
            <person name="Lapidus A."/>
            <person name="Barry K."/>
            <person name="Detter J.C."/>
            <person name="Glavina del Rio T."/>
            <person name="Hammon N."/>
            <person name="Israni S."/>
            <person name="Dalin E."/>
            <person name="Tice H."/>
            <person name="Pitluck S."/>
            <person name="Chain P."/>
            <person name="Malfatti S."/>
            <person name="Shin M."/>
            <person name="Vergez L."/>
            <person name="Schmutz J."/>
            <person name="Larimer F."/>
            <person name="Land M."/>
            <person name="Hauser L."/>
            <person name="Kyrpides N."/>
            <person name="Kim E."/>
            <person name="Tiedje J."/>
            <person name="Richardson P."/>
        </authorList>
    </citation>
    <scope>NUCLEOTIDE SEQUENCE [LARGE SCALE GENOMIC DNA]</scope>
    <source>
        <strain evidence="3">PRwf-1</strain>
    </source>
</reference>
<protein>
    <recommendedName>
        <fullName evidence="2">Lnb N-terminal periplasmic domain-containing protein</fullName>
    </recommendedName>
</protein>
<evidence type="ECO:0000259" key="2">
    <source>
        <dbReference type="Pfam" id="PF13387"/>
    </source>
</evidence>
<proteinExistence type="predicted"/>
<sequence>MTKINPSHTANLTKQLVVKPSQARISPLIKAGVTLAVLLAALWAGLVLWIHLVPLGGLRVIILLVLGVGVGLTLKSYWQQALHWQKQLALLWTLWLMLLMWFVWLPPKQDRHWMPEVSQVLQFTQDPQNPNLITLHNVRNFDWVRSTGTQPLSQPEAPYYYKVASDDTKEVVATERWSERTVDLDKLSGVDIVNSYWMGEQIAHTLLSFRFEDERPLSFSIEIRKEESESFSAFGGFVKQFEMAVVAAEERDIIYTRTNVRGEQVYLLPIEGMSKAQMQALFKAYLQQVKQLQQQPIWYNTLIRNCTTVIFDMARAIDGRDFPWDYRILMSGYVPNYLYDQHLLPRQTENWRIEQWYKAAHINPKVAHFSVENNQSADSYSKQIRQQIPQPALVAKAD</sequence>
<feature type="transmembrane region" description="Helical" evidence="1">
    <location>
        <begin position="56"/>
        <end position="76"/>
    </location>
</feature>
<keyword evidence="1" id="KW-1133">Transmembrane helix</keyword>
<keyword evidence="1" id="KW-0812">Transmembrane</keyword>
<keyword evidence="1" id="KW-0472">Membrane</keyword>
<dbReference type="AlphaFoldDB" id="A5WHP5"/>
<dbReference type="InterPro" id="IPR025178">
    <property type="entry name" value="Lnb_N"/>
</dbReference>
<gene>
    <name evidence="3" type="ordered locus">PsycPRwf_2246</name>
</gene>
<dbReference type="HOGENOM" id="CLU_050045_1_0_6"/>